<accession>A0ACB8AQ72</accession>
<dbReference type="EMBL" id="MU267600">
    <property type="protein sequence ID" value="KAH7915491.1"/>
    <property type="molecule type" value="Genomic_DNA"/>
</dbReference>
<sequence>MSPRVWLITGSSTGLGRAVTELLLENGEIVVATLRKPEALSDLITKYPAQKLLVVQLDVKRKTDVDIAFAKAKEAFGRVDIVVNNAGYGIVAEIEGTSEDRARDLFEVNFWGAAYITREAVRFFREENKPIGGRILQVSSKGAIDSNPGTGFYNASTKALIALEGLSEALVSELDPSWNIKITIVQPGPFRTKAPFENAIHEPPHPAYTKPDLPTIMGRALFKLPEGNAYFNGDPKKFAAAVLKISSDENPPLRLPLQEKTVEAMKQKIATLSASVDEFASWSNDLNFVD</sequence>
<organism evidence="1 2">
    <name type="scientific">Hygrophoropsis aurantiaca</name>
    <dbReference type="NCBI Taxonomy" id="72124"/>
    <lineage>
        <taxon>Eukaryota</taxon>
        <taxon>Fungi</taxon>
        <taxon>Dikarya</taxon>
        <taxon>Basidiomycota</taxon>
        <taxon>Agaricomycotina</taxon>
        <taxon>Agaricomycetes</taxon>
        <taxon>Agaricomycetidae</taxon>
        <taxon>Boletales</taxon>
        <taxon>Coniophorineae</taxon>
        <taxon>Hygrophoropsidaceae</taxon>
        <taxon>Hygrophoropsis</taxon>
    </lineage>
</organism>
<dbReference type="Proteomes" id="UP000790377">
    <property type="component" value="Unassembled WGS sequence"/>
</dbReference>
<proteinExistence type="predicted"/>
<gene>
    <name evidence="1" type="ORF">BJ138DRAFT_1169940</name>
</gene>
<evidence type="ECO:0000313" key="1">
    <source>
        <dbReference type="EMBL" id="KAH7915491.1"/>
    </source>
</evidence>
<evidence type="ECO:0000313" key="2">
    <source>
        <dbReference type="Proteomes" id="UP000790377"/>
    </source>
</evidence>
<keyword evidence="2" id="KW-1185">Reference proteome</keyword>
<name>A0ACB8AQ72_9AGAM</name>
<protein>
    <submittedName>
        <fullName evidence="1">NAD(P)-binding protein</fullName>
    </submittedName>
</protein>
<reference evidence="1" key="1">
    <citation type="journal article" date="2021" name="New Phytol.">
        <title>Evolutionary innovations through gain and loss of genes in the ectomycorrhizal Boletales.</title>
        <authorList>
            <person name="Wu G."/>
            <person name="Miyauchi S."/>
            <person name="Morin E."/>
            <person name="Kuo A."/>
            <person name="Drula E."/>
            <person name="Varga T."/>
            <person name="Kohler A."/>
            <person name="Feng B."/>
            <person name="Cao Y."/>
            <person name="Lipzen A."/>
            <person name="Daum C."/>
            <person name="Hundley H."/>
            <person name="Pangilinan J."/>
            <person name="Johnson J."/>
            <person name="Barry K."/>
            <person name="LaButti K."/>
            <person name="Ng V."/>
            <person name="Ahrendt S."/>
            <person name="Min B."/>
            <person name="Choi I.G."/>
            <person name="Park H."/>
            <person name="Plett J.M."/>
            <person name="Magnuson J."/>
            <person name="Spatafora J.W."/>
            <person name="Nagy L.G."/>
            <person name="Henrissat B."/>
            <person name="Grigoriev I.V."/>
            <person name="Yang Z.L."/>
            <person name="Xu J."/>
            <person name="Martin F.M."/>
        </authorList>
    </citation>
    <scope>NUCLEOTIDE SEQUENCE</scope>
    <source>
        <strain evidence="1">ATCC 28755</strain>
    </source>
</reference>
<comment type="caution">
    <text evidence="1">The sequence shown here is derived from an EMBL/GenBank/DDBJ whole genome shotgun (WGS) entry which is preliminary data.</text>
</comment>